<evidence type="ECO:0000313" key="1">
    <source>
        <dbReference type="EMBL" id="GBP56997.1"/>
    </source>
</evidence>
<protein>
    <submittedName>
        <fullName evidence="1">Uncharacterized protein</fullName>
    </submittedName>
</protein>
<dbReference type="EMBL" id="BGZK01000706">
    <property type="protein sequence ID" value="GBP56997.1"/>
    <property type="molecule type" value="Genomic_DNA"/>
</dbReference>
<reference evidence="1 2" key="1">
    <citation type="journal article" date="2019" name="Commun. Biol.">
        <title>The bagworm genome reveals a unique fibroin gene that provides high tensile strength.</title>
        <authorList>
            <person name="Kono N."/>
            <person name="Nakamura H."/>
            <person name="Ohtoshi R."/>
            <person name="Tomita M."/>
            <person name="Numata K."/>
            <person name="Arakawa K."/>
        </authorList>
    </citation>
    <scope>NUCLEOTIDE SEQUENCE [LARGE SCALE GENOMIC DNA]</scope>
</reference>
<organism evidence="1 2">
    <name type="scientific">Eumeta variegata</name>
    <name type="common">Bagworm moth</name>
    <name type="synonym">Eumeta japonica</name>
    <dbReference type="NCBI Taxonomy" id="151549"/>
    <lineage>
        <taxon>Eukaryota</taxon>
        <taxon>Metazoa</taxon>
        <taxon>Ecdysozoa</taxon>
        <taxon>Arthropoda</taxon>
        <taxon>Hexapoda</taxon>
        <taxon>Insecta</taxon>
        <taxon>Pterygota</taxon>
        <taxon>Neoptera</taxon>
        <taxon>Endopterygota</taxon>
        <taxon>Lepidoptera</taxon>
        <taxon>Glossata</taxon>
        <taxon>Ditrysia</taxon>
        <taxon>Tineoidea</taxon>
        <taxon>Psychidae</taxon>
        <taxon>Oiketicinae</taxon>
        <taxon>Eumeta</taxon>
    </lineage>
</organism>
<evidence type="ECO:0000313" key="2">
    <source>
        <dbReference type="Proteomes" id="UP000299102"/>
    </source>
</evidence>
<sequence>MLSRYAVYGHMNNSAARCRLGGGGGGLHSVQQPDQASARHALNFALCSPPADTYYPVSLHLNVMQQNTLLRPFTPMVLFMVPLPRIFLFTVYKSHAYFPEG</sequence>
<dbReference type="AlphaFoldDB" id="A0A4C1X3Y8"/>
<comment type="caution">
    <text evidence="1">The sequence shown here is derived from an EMBL/GenBank/DDBJ whole genome shotgun (WGS) entry which is preliminary data.</text>
</comment>
<gene>
    <name evidence="1" type="ORF">EVAR_88626_1</name>
</gene>
<proteinExistence type="predicted"/>
<name>A0A4C1X3Y8_EUMVA</name>
<keyword evidence="2" id="KW-1185">Reference proteome</keyword>
<accession>A0A4C1X3Y8</accession>
<dbReference type="Proteomes" id="UP000299102">
    <property type="component" value="Unassembled WGS sequence"/>
</dbReference>